<reference evidence="3 4" key="1">
    <citation type="submission" date="2016-10" db="EMBL/GenBank/DDBJ databases">
        <authorList>
            <person name="de Groot N.N."/>
        </authorList>
    </citation>
    <scope>NUCLEOTIDE SEQUENCE [LARGE SCALE GENOMIC DNA]</scope>
    <source>
        <strain evidence="3 4">DSM 26130</strain>
    </source>
</reference>
<dbReference type="EMBL" id="FOLQ01000022">
    <property type="protein sequence ID" value="SFE92092.1"/>
    <property type="molecule type" value="Genomic_DNA"/>
</dbReference>
<dbReference type="OrthoDB" id="1160770at2"/>
<organism evidence="3 4">
    <name type="scientific">Spirosoma endophyticum</name>
    <dbReference type="NCBI Taxonomy" id="662367"/>
    <lineage>
        <taxon>Bacteria</taxon>
        <taxon>Pseudomonadati</taxon>
        <taxon>Bacteroidota</taxon>
        <taxon>Cytophagia</taxon>
        <taxon>Cytophagales</taxon>
        <taxon>Cytophagaceae</taxon>
        <taxon>Spirosoma</taxon>
    </lineage>
</organism>
<name>A0A1I2EGM5_9BACT</name>
<dbReference type="RefSeq" id="WP_093833261.1">
    <property type="nucleotide sequence ID" value="NZ_FOLQ01000022.1"/>
</dbReference>
<feature type="coiled-coil region" evidence="1">
    <location>
        <begin position="164"/>
        <end position="198"/>
    </location>
</feature>
<accession>A0A1I2EGM5</accession>
<dbReference type="STRING" id="662367.SAMN05216167_12219"/>
<keyword evidence="1" id="KW-0175">Coiled coil</keyword>
<gene>
    <name evidence="3" type="ORF">SAMN05216167_12219</name>
</gene>
<protein>
    <submittedName>
        <fullName evidence="3">Uncharacterized protein</fullName>
    </submittedName>
</protein>
<evidence type="ECO:0000256" key="2">
    <source>
        <dbReference type="SAM" id="MobiDB-lite"/>
    </source>
</evidence>
<feature type="region of interest" description="Disordered" evidence="2">
    <location>
        <begin position="17"/>
        <end position="70"/>
    </location>
</feature>
<feature type="compositionally biased region" description="Polar residues" evidence="2">
    <location>
        <begin position="42"/>
        <end position="68"/>
    </location>
</feature>
<sequence>MPEPDKSLGRKILGFFVKEEETGTVSTGTPPVASAASGPRPATNSTDPGPSTVASASPSGGNVPTSAPSGAVDSKFAEHFANVLAQNNPPGPDYFEFRETLRSLSNLGLPEDKQYQAAWASFKALGGPADIGVLTNTANQYIAVLNKDQTAFGKSVEAALAERVGGLQTEQKRLQMENENLAKQLIEIQKQIDANTNRLTAIGGEVNEQSAKITQNQKNYESTFAHFTDQIKADIAKMAQYLK</sequence>
<dbReference type="AlphaFoldDB" id="A0A1I2EGM5"/>
<evidence type="ECO:0000313" key="3">
    <source>
        <dbReference type="EMBL" id="SFE92092.1"/>
    </source>
</evidence>
<dbReference type="Proteomes" id="UP000198598">
    <property type="component" value="Unassembled WGS sequence"/>
</dbReference>
<evidence type="ECO:0000313" key="4">
    <source>
        <dbReference type="Proteomes" id="UP000198598"/>
    </source>
</evidence>
<evidence type="ECO:0000256" key="1">
    <source>
        <dbReference type="SAM" id="Coils"/>
    </source>
</evidence>
<proteinExistence type="predicted"/>
<keyword evidence="4" id="KW-1185">Reference proteome</keyword>